<evidence type="ECO:0000259" key="1">
    <source>
        <dbReference type="PROSITE" id="PS50280"/>
    </source>
</evidence>
<proteinExistence type="predicted"/>
<accession>A0A6C0LWZ0</accession>
<reference evidence="2" key="1">
    <citation type="journal article" date="2020" name="Nature">
        <title>Giant virus diversity and host interactions through global metagenomics.</title>
        <authorList>
            <person name="Schulz F."/>
            <person name="Roux S."/>
            <person name="Paez-Espino D."/>
            <person name="Jungbluth S."/>
            <person name="Walsh D.A."/>
            <person name="Denef V.J."/>
            <person name="McMahon K.D."/>
            <person name="Konstantinidis K.T."/>
            <person name="Eloe-Fadrosh E.A."/>
            <person name="Kyrpides N.C."/>
            <person name="Woyke T."/>
        </authorList>
    </citation>
    <scope>NUCLEOTIDE SEQUENCE</scope>
    <source>
        <strain evidence="2">GVMAG-S-1016713-123</strain>
    </source>
</reference>
<protein>
    <recommendedName>
        <fullName evidence="1">SET domain-containing protein</fullName>
    </recommendedName>
</protein>
<dbReference type="EMBL" id="MN740567">
    <property type="protein sequence ID" value="QHU34084.1"/>
    <property type="molecule type" value="Genomic_DNA"/>
</dbReference>
<organism evidence="2">
    <name type="scientific">viral metagenome</name>
    <dbReference type="NCBI Taxonomy" id="1070528"/>
    <lineage>
        <taxon>unclassified sequences</taxon>
        <taxon>metagenomes</taxon>
        <taxon>organismal metagenomes</taxon>
    </lineage>
</organism>
<dbReference type="AlphaFoldDB" id="A0A6C0LWZ0"/>
<dbReference type="InterPro" id="IPR001214">
    <property type="entry name" value="SET_dom"/>
</dbReference>
<feature type="domain" description="SET" evidence="1">
    <location>
        <begin position="11"/>
        <end position="124"/>
    </location>
</feature>
<dbReference type="SUPFAM" id="SSF82199">
    <property type="entry name" value="SET domain"/>
    <property type="match status" value="1"/>
</dbReference>
<dbReference type="PROSITE" id="PS50280">
    <property type="entry name" value="SET"/>
    <property type="match status" value="1"/>
</dbReference>
<evidence type="ECO:0000313" key="2">
    <source>
        <dbReference type="EMBL" id="QHU34084.1"/>
    </source>
</evidence>
<dbReference type="Gene3D" id="2.170.270.10">
    <property type="entry name" value="SET domain"/>
    <property type="match status" value="1"/>
</dbReference>
<dbReference type="InterPro" id="IPR046341">
    <property type="entry name" value="SET_dom_sf"/>
</dbReference>
<sequence length="142" mass="16262">MTKVECTNVFVKTSTFSSPDNQFDGAFARTDIKCGEIVEIGIVRRLSNPDNKAFDGMLNPFVFTWSNDLPNYTWAFTSGCAAFYNSGLPNKTNTKMVRYFDEDRFEIYATKDIKSGDELTHTYKSLQWRDAFIPLYESLVES</sequence>
<name>A0A6C0LWZ0_9ZZZZ</name>
<dbReference type="Pfam" id="PF00856">
    <property type="entry name" value="SET"/>
    <property type="match status" value="1"/>
</dbReference>